<dbReference type="EMBL" id="JAHWGI010001436">
    <property type="protein sequence ID" value="KAK3932431.1"/>
    <property type="molecule type" value="Genomic_DNA"/>
</dbReference>
<dbReference type="GO" id="GO:0033768">
    <property type="term" value="C:SUMO-targeted ubiquitin ligase complex"/>
    <property type="evidence" value="ECO:0007669"/>
    <property type="project" value="TreeGrafter"/>
</dbReference>
<keyword evidence="8" id="KW-1185">Reference proteome</keyword>
<feature type="compositionally biased region" description="Polar residues" evidence="5">
    <location>
        <begin position="243"/>
        <end position="254"/>
    </location>
</feature>
<dbReference type="InterPro" id="IPR049627">
    <property type="entry name" value="SLX8"/>
</dbReference>
<feature type="compositionally biased region" description="Low complexity" evidence="5">
    <location>
        <begin position="167"/>
        <end position="178"/>
    </location>
</feature>
<feature type="region of interest" description="Disordered" evidence="5">
    <location>
        <begin position="156"/>
        <end position="182"/>
    </location>
</feature>
<name>A0AAE1I5N1_9NEOP</name>
<keyword evidence="2 4" id="KW-0863">Zinc-finger</keyword>
<evidence type="ECO:0000256" key="4">
    <source>
        <dbReference type="PROSITE-ProRule" id="PRU00175"/>
    </source>
</evidence>
<dbReference type="Gene3D" id="3.30.40.10">
    <property type="entry name" value="Zinc/RING finger domain, C3HC4 (zinc finger)"/>
    <property type="match status" value="1"/>
</dbReference>
<keyword evidence="3" id="KW-0862">Zinc</keyword>
<feature type="domain" description="RING-type" evidence="6">
    <location>
        <begin position="578"/>
        <end position="619"/>
    </location>
</feature>
<accession>A0AAE1I5N1</accession>
<evidence type="ECO:0000256" key="1">
    <source>
        <dbReference type="ARBA" id="ARBA00022723"/>
    </source>
</evidence>
<sequence>MDTSTAEIAVEPDGELHSSLLPNRDNFSFNETLGGSEKCNQPAPCGGSLEFNEDPYTCTSGDFLAPFTLSDPSGSSNLNDINVQETDSLRHVNSFSEISGLVDTENALVYDYSEFSDHIQPVEHVECVLTSNQEVKTEVKDNTKCEISPKPCVLKLETASEEGRNLSGTSRGSSAESSSSKDVDIVLKTELEVKMEVEDVTECEISSEPLTKFESLSEDENNFDAGKSSSSKDGSPSEPSCSGTSRTGLHSLTSDSEDELPPVNITLPFKKRKREKLVEILSSSSCSEDESQTDIDYANLTPEQIKALIEQAKRYGRVKRKCKCPKKKWSELPIVGPIEGSKNCTVGKGDWSERVPEPCLACSGGTCDETHHKRGRHSRKRPSATRSVLSKSRARGTIGVDVPIIELSDSEEVTPVPTSVVSEVTISAVPPGECIVLSSSEDDDIVCERVIQTEVKVQVTESEAGGKHPKPDVIVLNSSTTVHSSFTSFTPPPYPQSLTAFPSLSTPPPCPSGPLLNTPTVSLSQDSETWPDLSVDLESWDETMNLLANICGPAATGNNSRAIPTPPERPPTPEVWSCPICLESKTAVNEIMSTTCGHVFCGNCIRSSVRIHKKCPTCRKKLTMKQFHKIFL</sequence>
<dbReference type="PANTHER" id="PTHR47094">
    <property type="entry name" value="ELFLESS, ISOFORM B"/>
    <property type="match status" value="1"/>
</dbReference>
<dbReference type="SUPFAM" id="SSF57850">
    <property type="entry name" value="RING/U-box"/>
    <property type="match status" value="1"/>
</dbReference>
<dbReference type="PANTHER" id="PTHR47094:SF1">
    <property type="entry name" value="RING-TYPE E3 UBIQUITIN TRANSFERASE"/>
    <property type="match status" value="1"/>
</dbReference>
<feature type="compositionally biased region" description="Basic residues" evidence="5">
    <location>
        <begin position="372"/>
        <end position="383"/>
    </location>
</feature>
<dbReference type="InterPro" id="IPR013083">
    <property type="entry name" value="Znf_RING/FYVE/PHD"/>
</dbReference>
<dbReference type="GO" id="GO:0006511">
    <property type="term" value="P:ubiquitin-dependent protein catabolic process"/>
    <property type="evidence" value="ECO:0007669"/>
    <property type="project" value="TreeGrafter"/>
</dbReference>
<gene>
    <name evidence="7" type="ORF">KUF71_012608</name>
</gene>
<dbReference type="SMART" id="SM00184">
    <property type="entry name" value="RING"/>
    <property type="match status" value="1"/>
</dbReference>
<evidence type="ECO:0000256" key="2">
    <source>
        <dbReference type="ARBA" id="ARBA00022771"/>
    </source>
</evidence>
<comment type="caution">
    <text evidence="7">The sequence shown here is derived from an EMBL/GenBank/DDBJ whole genome shotgun (WGS) entry which is preliminary data.</text>
</comment>
<evidence type="ECO:0000256" key="5">
    <source>
        <dbReference type="SAM" id="MobiDB-lite"/>
    </source>
</evidence>
<protein>
    <submittedName>
        <fullName evidence="7">E3 ubiquitin-protein ligase RNF4</fullName>
    </submittedName>
</protein>
<dbReference type="Proteomes" id="UP001219518">
    <property type="component" value="Unassembled WGS sequence"/>
</dbReference>
<proteinExistence type="predicted"/>
<dbReference type="PROSITE" id="PS00518">
    <property type="entry name" value="ZF_RING_1"/>
    <property type="match status" value="1"/>
</dbReference>
<dbReference type="InterPro" id="IPR001841">
    <property type="entry name" value="Znf_RING"/>
</dbReference>
<keyword evidence="1" id="KW-0479">Metal-binding</keyword>
<dbReference type="GO" id="GO:0032183">
    <property type="term" value="F:SUMO binding"/>
    <property type="evidence" value="ECO:0007669"/>
    <property type="project" value="TreeGrafter"/>
</dbReference>
<dbReference type="PROSITE" id="PS50089">
    <property type="entry name" value="ZF_RING_2"/>
    <property type="match status" value="1"/>
</dbReference>
<evidence type="ECO:0000313" key="7">
    <source>
        <dbReference type="EMBL" id="KAK3932431.1"/>
    </source>
</evidence>
<dbReference type="GO" id="GO:0140082">
    <property type="term" value="F:SUMO-ubiquitin ligase activity"/>
    <property type="evidence" value="ECO:0007669"/>
    <property type="project" value="TreeGrafter"/>
</dbReference>
<evidence type="ECO:0000256" key="3">
    <source>
        <dbReference type="ARBA" id="ARBA00022833"/>
    </source>
</evidence>
<dbReference type="AlphaFoldDB" id="A0AAE1I5N1"/>
<feature type="compositionally biased region" description="Low complexity" evidence="5">
    <location>
        <begin position="226"/>
        <end position="242"/>
    </location>
</feature>
<dbReference type="GO" id="GO:0008270">
    <property type="term" value="F:zinc ion binding"/>
    <property type="evidence" value="ECO:0007669"/>
    <property type="project" value="UniProtKB-KW"/>
</dbReference>
<reference evidence="7" key="1">
    <citation type="submission" date="2021-07" db="EMBL/GenBank/DDBJ databases">
        <authorList>
            <person name="Catto M.A."/>
            <person name="Jacobson A."/>
            <person name="Kennedy G."/>
            <person name="Labadie P."/>
            <person name="Hunt B.G."/>
            <person name="Srinivasan R."/>
        </authorList>
    </citation>
    <scope>NUCLEOTIDE SEQUENCE</scope>
    <source>
        <strain evidence="7">PL_HMW_Pooled</strain>
        <tissue evidence="7">Head</tissue>
    </source>
</reference>
<reference evidence="7" key="2">
    <citation type="journal article" date="2023" name="BMC Genomics">
        <title>Pest status, molecular evolution, and epigenetic factors derived from the genome assembly of Frankliniella fusca, a thysanopteran phytovirus vector.</title>
        <authorList>
            <person name="Catto M.A."/>
            <person name="Labadie P.E."/>
            <person name="Jacobson A.L."/>
            <person name="Kennedy G.G."/>
            <person name="Srinivasan R."/>
            <person name="Hunt B.G."/>
        </authorList>
    </citation>
    <scope>NUCLEOTIDE SEQUENCE</scope>
    <source>
        <strain evidence="7">PL_HMW_Pooled</strain>
    </source>
</reference>
<dbReference type="Pfam" id="PF13639">
    <property type="entry name" value="zf-RING_2"/>
    <property type="match status" value="1"/>
</dbReference>
<organism evidence="7 8">
    <name type="scientific">Frankliniella fusca</name>
    <dbReference type="NCBI Taxonomy" id="407009"/>
    <lineage>
        <taxon>Eukaryota</taxon>
        <taxon>Metazoa</taxon>
        <taxon>Ecdysozoa</taxon>
        <taxon>Arthropoda</taxon>
        <taxon>Hexapoda</taxon>
        <taxon>Insecta</taxon>
        <taxon>Pterygota</taxon>
        <taxon>Neoptera</taxon>
        <taxon>Paraneoptera</taxon>
        <taxon>Thysanoptera</taxon>
        <taxon>Terebrantia</taxon>
        <taxon>Thripoidea</taxon>
        <taxon>Thripidae</taxon>
        <taxon>Frankliniella</taxon>
    </lineage>
</organism>
<feature type="region of interest" description="Disordered" evidence="5">
    <location>
        <begin position="199"/>
        <end position="263"/>
    </location>
</feature>
<evidence type="ECO:0000313" key="8">
    <source>
        <dbReference type="Proteomes" id="UP001219518"/>
    </source>
</evidence>
<dbReference type="GO" id="GO:0061630">
    <property type="term" value="F:ubiquitin protein ligase activity"/>
    <property type="evidence" value="ECO:0007669"/>
    <property type="project" value="InterPro"/>
</dbReference>
<evidence type="ECO:0000259" key="6">
    <source>
        <dbReference type="PROSITE" id="PS50089"/>
    </source>
</evidence>
<feature type="region of interest" description="Disordered" evidence="5">
    <location>
        <begin position="370"/>
        <end position="392"/>
    </location>
</feature>
<dbReference type="InterPro" id="IPR017907">
    <property type="entry name" value="Znf_RING_CS"/>
</dbReference>